<keyword evidence="2" id="KW-1185">Reference proteome</keyword>
<organism evidence="1 2">
    <name type="scientific">Portunus trituberculatus</name>
    <name type="common">Swimming crab</name>
    <name type="synonym">Neptunus trituberculatus</name>
    <dbReference type="NCBI Taxonomy" id="210409"/>
    <lineage>
        <taxon>Eukaryota</taxon>
        <taxon>Metazoa</taxon>
        <taxon>Ecdysozoa</taxon>
        <taxon>Arthropoda</taxon>
        <taxon>Crustacea</taxon>
        <taxon>Multicrustacea</taxon>
        <taxon>Malacostraca</taxon>
        <taxon>Eumalacostraca</taxon>
        <taxon>Eucarida</taxon>
        <taxon>Decapoda</taxon>
        <taxon>Pleocyemata</taxon>
        <taxon>Brachyura</taxon>
        <taxon>Eubrachyura</taxon>
        <taxon>Portunoidea</taxon>
        <taxon>Portunidae</taxon>
        <taxon>Portuninae</taxon>
        <taxon>Portunus</taxon>
    </lineage>
</organism>
<evidence type="ECO:0000313" key="2">
    <source>
        <dbReference type="Proteomes" id="UP000324222"/>
    </source>
</evidence>
<protein>
    <submittedName>
        <fullName evidence="1">Uncharacterized protein</fullName>
    </submittedName>
</protein>
<proteinExistence type="predicted"/>
<sequence>MTITTRGKGSGRVATSRVLFCPKTHAQEDIKERRLIACLHLGDKQVSEAW</sequence>
<dbReference type="EMBL" id="VSRR010141068">
    <property type="protein sequence ID" value="MPD04437.1"/>
    <property type="molecule type" value="Genomic_DNA"/>
</dbReference>
<dbReference type="AlphaFoldDB" id="A0A5B7KCQ9"/>
<accession>A0A5B7KCQ9</accession>
<reference evidence="1 2" key="1">
    <citation type="submission" date="2019-05" db="EMBL/GenBank/DDBJ databases">
        <title>Another draft genome of Portunus trituberculatus and its Hox gene families provides insights of decapod evolution.</title>
        <authorList>
            <person name="Jeong J.-H."/>
            <person name="Song I."/>
            <person name="Kim S."/>
            <person name="Choi T."/>
            <person name="Kim D."/>
            <person name="Ryu S."/>
            <person name="Kim W."/>
        </authorList>
    </citation>
    <scope>NUCLEOTIDE SEQUENCE [LARGE SCALE GENOMIC DNA]</scope>
    <source>
        <tissue evidence="1">Muscle</tissue>
    </source>
</reference>
<evidence type="ECO:0000313" key="1">
    <source>
        <dbReference type="EMBL" id="MPD04437.1"/>
    </source>
</evidence>
<dbReference type="Proteomes" id="UP000324222">
    <property type="component" value="Unassembled WGS sequence"/>
</dbReference>
<gene>
    <name evidence="1" type="ORF">E2C01_100124</name>
</gene>
<comment type="caution">
    <text evidence="1">The sequence shown here is derived from an EMBL/GenBank/DDBJ whole genome shotgun (WGS) entry which is preliminary data.</text>
</comment>
<name>A0A5B7KCQ9_PORTR</name>